<reference evidence="8 9" key="1">
    <citation type="submission" date="2015-07" db="EMBL/GenBank/DDBJ databases">
        <title>The genome of Dufourea novaeangliae.</title>
        <authorList>
            <person name="Pan H."/>
            <person name="Kapheim K."/>
        </authorList>
    </citation>
    <scope>NUCLEOTIDE SEQUENCE [LARGE SCALE GENOMIC DNA]</scope>
    <source>
        <strain evidence="8">0120121106</strain>
        <tissue evidence="8">Whole body</tissue>
    </source>
</reference>
<accession>A0A154P6D6</accession>
<dbReference type="OrthoDB" id="407432at2759"/>
<dbReference type="GO" id="GO:0050265">
    <property type="term" value="F:RNA uridylyltransferase activity"/>
    <property type="evidence" value="ECO:0007669"/>
    <property type="project" value="TreeGrafter"/>
</dbReference>
<keyword evidence="6" id="KW-0863">Zinc-finger</keyword>
<dbReference type="Gene3D" id="3.30.460.10">
    <property type="entry name" value="Beta Polymerase, domain 2"/>
    <property type="match status" value="1"/>
</dbReference>
<dbReference type="InterPro" id="IPR036236">
    <property type="entry name" value="Znf_C2H2_sf"/>
</dbReference>
<evidence type="ECO:0000256" key="6">
    <source>
        <dbReference type="PROSITE-ProRule" id="PRU00042"/>
    </source>
</evidence>
<evidence type="ECO:0000259" key="7">
    <source>
        <dbReference type="PROSITE" id="PS50157"/>
    </source>
</evidence>
<sequence>MTTNFVEKCLICFDISDIKLCSSLKNKICYQCSICRANLNTDHNLIEHCQGRMHRRIMKQLYPNQECDSNSNETMSVLDRFNELSIIDKKSKTSNTIDIDSVTLKAVHTEITKYIQLSPFLFNTTVMHRSNEKTLTQHLNKMYCKTYLELEEEMYTLTEKRVDSIRYSLKFLTPMKENFFYCLGCEKDVPKELHLLYEHVCSRPHRDHQIKKLSKEYVRVISKASVFCHPCKKLLQNDCQMIDNHIKKKTHKMNYKMSCTAMNDSFDSILKELNDLYYSIQRFSCILCQKNFKYKIQFIEHIIIKHSIKMEYYMFDFCIPCATLWLDNKDSYTSHCKDVIHKYLQKSKDFMIEALPECITKLLTQVDEVVNILFEQTQVLMNDNIQEEVRQSLENGIKVFFPNAKAFLFGSRTTGLGFANSDIDVYIDCGNSYYQSLNEKVGGNNLLRIESVLHTLKKEWEIKELLKDSRTPIIKLVYKRTGLDCDVSVTNGLSVENSKLIRSFNDAYLPCRKLILFVKKWFSLFNLPISHNLSNYAICWLIIFYLQTKSCLPSVAELIKEKNSSQLICGWETGFAQPKCKDICVQSVPVLLHGFFEFYAKFDYQHYIVCPLIGSLVAKKAFTELDELPKDMKPYLVHLVVSEKPEYFRIDSPLCVQDPLDLSHNLTKAVKSITVKYFKQYCQASASLLRPTLD</sequence>
<dbReference type="PANTHER" id="PTHR12271">
    <property type="entry name" value="POLY A POLYMERASE CID PAP -RELATED"/>
    <property type="match status" value="1"/>
</dbReference>
<keyword evidence="9" id="KW-1185">Reference proteome</keyword>
<dbReference type="AlphaFoldDB" id="A0A154P6D6"/>
<keyword evidence="4" id="KW-0479">Metal-binding</keyword>
<evidence type="ECO:0000313" key="8">
    <source>
        <dbReference type="EMBL" id="KZC07422.1"/>
    </source>
</evidence>
<dbReference type="GO" id="GO:0031123">
    <property type="term" value="P:RNA 3'-end processing"/>
    <property type="evidence" value="ECO:0007669"/>
    <property type="project" value="TreeGrafter"/>
</dbReference>
<dbReference type="InterPro" id="IPR002058">
    <property type="entry name" value="PAP_assoc"/>
</dbReference>
<keyword evidence="3 8" id="KW-0808">Transferase</keyword>
<organism evidence="8 9">
    <name type="scientific">Dufourea novaeangliae</name>
    <name type="common">Sweat bee</name>
    <dbReference type="NCBI Taxonomy" id="178035"/>
    <lineage>
        <taxon>Eukaryota</taxon>
        <taxon>Metazoa</taxon>
        <taxon>Ecdysozoa</taxon>
        <taxon>Arthropoda</taxon>
        <taxon>Hexapoda</taxon>
        <taxon>Insecta</taxon>
        <taxon>Pterygota</taxon>
        <taxon>Neoptera</taxon>
        <taxon>Endopterygota</taxon>
        <taxon>Hymenoptera</taxon>
        <taxon>Apocrita</taxon>
        <taxon>Aculeata</taxon>
        <taxon>Apoidea</taxon>
        <taxon>Anthophila</taxon>
        <taxon>Halictidae</taxon>
        <taxon>Rophitinae</taxon>
        <taxon>Dufourea</taxon>
    </lineage>
</organism>
<dbReference type="SUPFAM" id="SSF81301">
    <property type="entry name" value="Nucleotidyltransferase"/>
    <property type="match status" value="1"/>
</dbReference>
<dbReference type="PROSITE" id="PS50157">
    <property type="entry name" value="ZINC_FINGER_C2H2_2"/>
    <property type="match status" value="1"/>
</dbReference>
<dbReference type="PROSITE" id="PS00028">
    <property type="entry name" value="ZINC_FINGER_C2H2_1"/>
    <property type="match status" value="2"/>
</dbReference>
<dbReference type="InterPro" id="IPR054708">
    <property type="entry name" value="MTPAP-like_central"/>
</dbReference>
<evidence type="ECO:0000256" key="5">
    <source>
        <dbReference type="ARBA" id="ARBA00022842"/>
    </source>
</evidence>
<dbReference type="Proteomes" id="UP000076502">
    <property type="component" value="Unassembled WGS sequence"/>
</dbReference>
<dbReference type="PANTHER" id="PTHR12271:SF66">
    <property type="entry name" value="TERMINAL URIDYLYLTRANSFERASE TAILOR"/>
    <property type="match status" value="1"/>
</dbReference>
<proteinExistence type="predicted"/>
<dbReference type="InterPro" id="IPR043519">
    <property type="entry name" value="NT_sf"/>
</dbReference>
<dbReference type="GO" id="GO:1990817">
    <property type="term" value="F:poly(A) RNA polymerase activity"/>
    <property type="evidence" value="ECO:0007669"/>
    <property type="project" value="UniProtKB-ARBA"/>
</dbReference>
<evidence type="ECO:0000256" key="3">
    <source>
        <dbReference type="ARBA" id="ARBA00022679"/>
    </source>
</evidence>
<keyword evidence="5" id="KW-0460">Magnesium</keyword>
<protein>
    <submittedName>
        <fullName evidence="8">Terminal uridylyltransferase 7</fullName>
    </submittedName>
</protein>
<keyword evidence="8" id="KW-0548">Nucleotidyltransferase</keyword>
<name>A0A154P6D6_DUFNO</name>
<dbReference type="Pfam" id="PF03828">
    <property type="entry name" value="PAP_assoc"/>
    <property type="match status" value="1"/>
</dbReference>
<evidence type="ECO:0000256" key="1">
    <source>
        <dbReference type="ARBA" id="ARBA00001936"/>
    </source>
</evidence>
<dbReference type="CDD" id="cd05402">
    <property type="entry name" value="NT_PAP_TUTase"/>
    <property type="match status" value="1"/>
</dbReference>
<evidence type="ECO:0000313" key="9">
    <source>
        <dbReference type="Proteomes" id="UP000076502"/>
    </source>
</evidence>
<dbReference type="Pfam" id="PF22600">
    <property type="entry name" value="MTPAP-like_central"/>
    <property type="match status" value="1"/>
</dbReference>
<dbReference type="SUPFAM" id="SSF81631">
    <property type="entry name" value="PAP/OAS1 substrate-binding domain"/>
    <property type="match status" value="1"/>
</dbReference>
<dbReference type="EMBL" id="KQ434826">
    <property type="protein sequence ID" value="KZC07422.1"/>
    <property type="molecule type" value="Genomic_DNA"/>
</dbReference>
<dbReference type="InterPro" id="IPR013087">
    <property type="entry name" value="Znf_C2H2_type"/>
</dbReference>
<gene>
    <name evidence="8" type="ORF">WN55_09414</name>
</gene>
<dbReference type="SMART" id="SM00355">
    <property type="entry name" value="ZnF_C2H2"/>
    <property type="match status" value="2"/>
</dbReference>
<evidence type="ECO:0000256" key="4">
    <source>
        <dbReference type="ARBA" id="ARBA00022723"/>
    </source>
</evidence>
<dbReference type="Gene3D" id="1.10.1410.10">
    <property type="match status" value="1"/>
</dbReference>
<dbReference type="STRING" id="178035.A0A154P6D6"/>
<evidence type="ECO:0000256" key="2">
    <source>
        <dbReference type="ARBA" id="ARBA00001946"/>
    </source>
</evidence>
<dbReference type="GO" id="GO:0008270">
    <property type="term" value="F:zinc ion binding"/>
    <property type="evidence" value="ECO:0007669"/>
    <property type="project" value="UniProtKB-KW"/>
</dbReference>
<comment type="cofactor">
    <cofactor evidence="2">
        <name>Mg(2+)</name>
        <dbReference type="ChEBI" id="CHEBI:18420"/>
    </cofactor>
</comment>
<dbReference type="SUPFAM" id="SSF57667">
    <property type="entry name" value="beta-beta-alpha zinc fingers"/>
    <property type="match status" value="1"/>
</dbReference>
<feature type="domain" description="C2H2-type" evidence="7">
    <location>
        <begin position="283"/>
        <end position="311"/>
    </location>
</feature>
<comment type="cofactor">
    <cofactor evidence="1">
        <name>Mn(2+)</name>
        <dbReference type="ChEBI" id="CHEBI:29035"/>
    </cofactor>
</comment>
<keyword evidence="6" id="KW-0862">Zinc</keyword>